<dbReference type="RefSeq" id="WP_194117405.1">
    <property type="nucleotide sequence ID" value="NZ_JADFUA010000014.1"/>
</dbReference>
<dbReference type="EMBL" id="JADFUA010000014">
    <property type="protein sequence ID" value="MBE9610860.1"/>
    <property type="molecule type" value="Genomic_DNA"/>
</dbReference>
<dbReference type="InterPro" id="IPR024211">
    <property type="entry name" value="DUF3841"/>
</dbReference>
<accession>A0A8J7FNV7</accession>
<gene>
    <name evidence="1" type="ORF">INR99_16090</name>
</gene>
<keyword evidence="2" id="KW-1185">Reference proteome</keyword>
<evidence type="ECO:0000313" key="1">
    <source>
        <dbReference type="EMBL" id="MBE9610860.1"/>
    </source>
</evidence>
<sequence length="197" mass="23565">MLNLITAQDPRCLSDLFRNGFLVGRRELIDPDWEHAYVWMMEQMQFPNPYDAEVPMWSWLGKKLRCRSSREDVVIQFRVDEAQAKVSDFINWHNVLNNINLTINQREFEELDLNDVLDRSTWMRIFEDLHIYPEYDPLWIGTGKPYQVCTWHILLSDITRIKTTKNVLLYTKKRGIIWRNVEKEGLSAHFLKGPHKE</sequence>
<dbReference type="Pfam" id="PF12952">
    <property type="entry name" value="DUF3841"/>
    <property type="match status" value="1"/>
</dbReference>
<organism evidence="1 2">
    <name type="scientific">Chitinilyticum piscinae</name>
    <dbReference type="NCBI Taxonomy" id="2866724"/>
    <lineage>
        <taxon>Bacteria</taxon>
        <taxon>Pseudomonadati</taxon>
        <taxon>Pseudomonadota</taxon>
        <taxon>Betaproteobacteria</taxon>
        <taxon>Neisseriales</taxon>
        <taxon>Chitinibacteraceae</taxon>
        <taxon>Chitinilyticum</taxon>
    </lineage>
</organism>
<name>A0A8J7FNV7_9NEIS</name>
<protein>
    <submittedName>
        <fullName evidence="1">DUF3841 domain-containing protein</fullName>
    </submittedName>
</protein>
<comment type="caution">
    <text evidence="1">The sequence shown here is derived from an EMBL/GenBank/DDBJ whole genome shotgun (WGS) entry which is preliminary data.</text>
</comment>
<reference evidence="1 2" key="1">
    <citation type="submission" date="2020-10" db="EMBL/GenBank/DDBJ databases">
        <title>The genome sequence of Chitinilyticum litopenaei 4Y14.</title>
        <authorList>
            <person name="Liu Y."/>
        </authorList>
    </citation>
    <scope>NUCLEOTIDE SEQUENCE [LARGE SCALE GENOMIC DNA]</scope>
    <source>
        <strain evidence="1 2">4Y14</strain>
    </source>
</reference>
<proteinExistence type="predicted"/>
<dbReference type="AlphaFoldDB" id="A0A8J7FNV7"/>
<dbReference type="Proteomes" id="UP000604481">
    <property type="component" value="Unassembled WGS sequence"/>
</dbReference>
<evidence type="ECO:0000313" key="2">
    <source>
        <dbReference type="Proteomes" id="UP000604481"/>
    </source>
</evidence>